<evidence type="ECO:0000256" key="1">
    <source>
        <dbReference type="ARBA" id="ARBA00022857"/>
    </source>
</evidence>
<dbReference type="EC" id="1.6.5.5" evidence="4"/>
<dbReference type="AlphaFoldDB" id="A0A7W5ZU22"/>
<feature type="domain" description="Enoyl reductase (ER)" evidence="3">
    <location>
        <begin position="10"/>
        <end position="323"/>
    </location>
</feature>
<dbReference type="PANTHER" id="PTHR48106">
    <property type="entry name" value="QUINONE OXIDOREDUCTASE PIG3-RELATED"/>
    <property type="match status" value="1"/>
</dbReference>
<dbReference type="InterPro" id="IPR020843">
    <property type="entry name" value="ER"/>
</dbReference>
<dbReference type="SMART" id="SM00829">
    <property type="entry name" value="PKS_ER"/>
    <property type="match status" value="1"/>
</dbReference>
<sequence length="325" mass="33438">MKAIELRRFGDPDVLEYGDVADPVPGPGEVLVRVHAAGINFSDVLMRQDRYAMTPPLPSVLGSEVAGTIAGLGADVDGLTIGTRVAAPLFAANISFGGYAEYVVVPADYIVPLPDGLSFEDATALMVQGLTAAYLLRQAPPQGKTVLVTGAAGGVGSILVQLARQAGARCIVAAASTEAKLEFARSLGADVGVDYTDPNWTAALGGAGPDIIYESVGGAITMDGLSALAPLGQMVIYGALNIQQFALGVPDLLGLIFKNQSITGFALVPLLTPPSLRAELTVLFEAAARGDLKVTIGGVYPLAEAAEAHRALEGRSTMGKLILVP</sequence>
<dbReference type="Gene3D" id="3.90.180.10">
    <property type="entry name" value="Medium-chain alcohol dehydrogenases, catalytic domain"/>
    <property type="match status" value="1"/>
</dbReference>
<reference evidence="4 5" key="1">
    <citation type="submission" date="2020-08" db="EMBL/GenBank/DDBJ databases">
        <title>Genomic Encyclopedia of Type Strains, Phase IV (KMG-IV): sequencing the most valuable type-strain genomes for metagenomic binning, comparative biology and taxonomic classification.</title>
        <authorList>
            <person name="Goeker M."/>
        </authorList>
    </citation>
    <scope>NUCLEOTIDE SEQUENCE [LARGE SCALE GENOMIC DNA]</scope>
    <source>
        <strain evidence="4 5">DSM 14552</strain>
    </source>
</reference>
<evidence type="ECO:0000259" key="3">
    <source>
        <dbReference type="SMART" id="SM00829"/>
    </source>
</evidence>
<name>A0A7W5ZU22_9SPHN</name>
<proteinExistence type="predicted"/>
<dbReference type="InterPro" id="IPR036291">
    <property type="entry name" value="NAD(P)-bd_dom_sf"/>
</dbReference>
<dbReference type="InterPro" id="IPR011032">
    <property type="entry name" value="GroES-like_sf"/>
</dbReference>
<dbReference type="PROSITE" id="PS01162">
    <property type="entry name" value="QOR_ZETA_CRYSTAL"/>
    <property type="match status" value="1"/>
</dbReference>
<dbReference type="InterPro" id="IPR013154">
    <property type="entry name" value="ADH-like_N"/>
</dbReference>
<dbReference type="PANTHER" id="PTHR48106:SF13">
    <property type="entry name" value="QUINONE OXIDOREDUCTASE-RELATED"/>
    <property type="match status" value="1"/>
</dbReference>
<accession>A0A7W5ZU22</accession>
<evidence type="ECO:0000256" key="2">
    <source>
        <dbReference type="ARBA" id="ARBA00023002"/>
    </source>
</evidence>
<dbReference type="GO" id="GO:0005829">
    <property type="term" value="C:cytosol"/>
    <property type="evidence" value="ECO:0007669"/>
    <property type="project" value="TreeGrafter"/>
</dbReference>
<dbReference type="EMBL" id="JACICY010000001">
    <property type="protein sequence ID" value="MBB3859481.1"/>
    <property type="molecule type" value="Genomic_DNA"/>
</dbReference>
<dbReference type="RefSeq" id="WP_183611719.1">
    <property type="nucleotide sequence ID" value="NZ_JACICY010000001.1"/>
</dbReference>
<keyword evidence="2 4" id="KW-0560">Oxidoreductase</keyword>
<evidence type="ECO:0000313" key="5">
    <source>
        <dbReference type="Proteomes" id="UP000562395"/>
    </source>
</evidence>
<dbReference type="Pfam" id="PF00107">
    <property type="entry name" value="ADH_zinc_N"/>
    <property type="match status" value="1"/>
</dbReference>
<dbReference type="InterPro" id="IPR013149">
    <property type="entry name" value="ADH-like_C"/>
</dbReference>
<dbReference type="Proteomes" id="UP000562395">
    <property type="component" value="Unassembled WGS sequence"/>
</dbReference>
<dbReference type="GO" id="GO:0035925">
    <property type="term" value="F:mRNA 3'-UTR AU-rich region binding"/>
    <property type="evidence" value="ECO:0007669"/>
    <property type="project" value="TreeGrafter"/>
</dbReference>
<dbReference type="GO" id="GO:0008270">
    <property type="term" value="F:zinc ion binding"/>
    <property type="evidence" value="ECO:0007669"/>
    <property type="project" value="InterPro"/>
</dbReference>
<dbReference type="GO" id="GO:0070402">
    <property type="term" value="F:NADPH binding"/>
    <property type="evidence" value="ECO:0007669"/>
    <property type="project" value="TreeGrafter"/>
</dbReference>
<dbReference type="InterPro" id="IPR002364">
    <property type="entry name" value="Quin_OxRdtase/zeta-crystal_CS"/>
</dbReference>
<keyword evidence="5" id="KW-1185">Reference proteome</keyword>
<keyword evidence="1" id="KW-0521">NADP</keyword>
<comment type="caution">
    <text evidence="4">The sequence shown here is derived from an EMBL/GenBank/DDBJ whole genome shotgun (WGS) entry which is preliminary data.</text>
</comment>
<evidence type="ECO:0000313" key="4">
    <source>
        <dbReference type="EMBL" id="MBB3859481.1"/>
    </source>
</evidence>
<dbReference type="Gene3D" id="3.40.50.720">
    <property type="entry name" value="NAD(P)-binding Rossmann-like Domain"/>
    <property type="match status" value="1"/>
</dbReference>
<dbReference type="GO" id="GO:0003960">
    <property type="term" value="F:quinone reductase (NADPH) activity"/>
    <property type="evidence" value="ECO:0007669"/>
    <property type="project" value="UniProtKB-EC"/>
</dbReference>
<protein>
    <submittedName>
        <fullName evidence="4">NADPH2:quinone reductase</fullName>
        <ecNumber evidence="4">1.6.5.5</ecNumber>
    </submittedName>
</protein>
<dbReference type="Pfam" id="PF08240">
    <property type="entry name" value="ADH_N"/>
    <property type="match status" value="1"/>
</dbReference>
<dbReference type="SUPFAM" id="SSF51735">
    <property type="entry name" value="NAD(P)-binding Rossmann-fold domains"/>
    <property type="match status" value="1"/>
</dbReference>
<organism evidence="4 5">
    <name type="scientific">Novosphingobium hassiacum</name>
    <dbReference type="NCBI Taxonomy" id="173676"/>
    <lineage>
        <taxon>Bacteria</taxon>
        <taxon>Pseudomonadati</taxon>
        <taxon>Pseudomonadota</taxon>
        <taxon>Alphaproteobacteria</taxon>
        <taxon>Sphingomonadales</taxon>
        <taxon>Sphingomonadaceae</taxon>
        <taxon>Novosphingobium</taxon>
    </lineage>
</organism>
<dbReference type="SUPFAM" id="SSF50129">
    <property type="entry name" value="GroES-like"/>
    <property type="match status" value="1"/>
</dbReference>
<gene>
    <name evidence="4" type="ORF">GGQ88_000721</name>
</gene>